<organism evidence="1 2">
    <name type="scientific">Peribacillus deserti</name>
    <dbReference type="NCBI Taxonomy" id="673318"/>
    <lineage>
        <taxon>Bacteria</taxon>
        <taxon>Bacillati</taxon>
        <taxon>Bacillota</taxon>
        <taxon>Bacilli</taxon>
        <taxon>Bacillales</taxon>
        <taxon>Bacillaceae</taxon>
        <taxon>Peribacillus</taxon>
    </lineage>
</organism>
<keyword evidence="2" id="KW-1185">Reference proteome</keyword>
<dbReference type="AlphaFoldDB" id="A0A2N5MBR1"/>
<name>A0A2N5MBR1_9BACI</name>
<protein>
    <submittedName>
        <fullName evidence="1">Uncharacterized protein</fullName>
    </submittedName>
</protein>
<gene>
    <name evidence="1" type="ORF">CUU66_01020</name>
</gene>
<evidence type="ECO:0000313" key="1">
    <source>
        <dbReference type="EMBL" id="PLT31773.1"/>
    </source>
</evidence>
<reference evidence="1 2" key="1">
    <citation type="submission" date="2017-11" db="EMBL/GenBank/DDBJ databases">
        <title>Comparitive Functional Genomics of Dry Heat Resistant strains isolated from the Viking Spacecraft.</title>
        <authorList>
            <person name="Seuylemezian A."/>
            <person name="Cooper K."/>
            <person name="Vaishampayan P."/>
        </authorList>
    </citation>
    <scope>NUCLEOTIDE SEQUENCE [LARGE SCALE GENOMIC DNA]</scope>
    <source>
        <strain evidence="1 2">V1-29</strain>
    </source>
</reference>
<comment type="caution">
    <text evidence="1">The sequence shown here is derived from an EMBL/GenBank/DDBJ whole genome shotgun (WGS) entry which is preliminary data.</text>
</comment>
<accession>A0A2N5MBR1</accession>
<proteinExistence type="predicted"/>
<dbReference type="Proteomes" id="UP000234748">
    <property type="component" value="Unassembled WGS sequence"/>
</dbReference>
<evidence type="ECO:0000313" key="2">
    <source>
        <dbReference type="Proteomes" id="UP000234748"/>
    </source>
</evidence>
<dbReference type="EMBL" id="PGUY01000002">
    <property type="protein sequence ID" value="PLT31773.1"/>
    <property type="molecule type" value="Genomic_DNA"/>
</dbReference>
<sequence length="60" mass="7376">MLKWRPAAYKARYNWRRFRIIYIEMLLNGCLDQQMKAQLISKLEYHKNKMNDLVLSRAPF</sequence>